<feature type="transmembrane region" description="Helical" evidence="6">
    <location>
        <begin position="826"/>
        <end position="847"/>
    </location>
</feature>
<dbReference type="InterPro" id="IPR023244">
    <property type="entry name" value="Brefeldin_A-sensitivity_4"/>
</dbReference>
<dbReference type="Proteomes" id="UP000050424">
    <property type="component" value="Unassembled WGS sequence"/>
</dbReference>
<feature type="compositionally biased region" description="Low complexity" evidence="5">
    <location>
        <begin position="53"/>
        <end position="66"/>
    </location>
</feature>
<reference evidence="9 10" key="1">
    <citation type="submission" date="2015-09" db="EMBL/GenBank/DDBJ databases">
        <title>Draft genome of a European isolate of the apple canker pathogen Neonectria ditissima.</title>
        <authorList>
            <person name="Gomez-Cortecero A."/>
            <person name="Harrison R.J."/>
            <person name="Armitage A.D."/>
        </authorList>
    </citation>
    <scope>NUCLEOTIDE SEQUENCE [LARGE SCALE GENOMIC DNA]</scope>
    <source>
        <strain evidence="9 10">R09/05</strain>
    </source>
</reference>
<feature type="domain" description="Putative ER transporter 6TM N-terminal" evidence="7">
    <location>
        <begin position="176"/>
        <end position="248"/>
    </location>
</feature>
<evidence type="ECO:0000256" key="2">
    <source>
        <dbReference type="ARBA" id="ARBA00022692"/>
    </source>
</evidence>
<dbReference type="Pfam" id="PF13515">
    <property type="entry name" value="FUSC_2"/>
    <property type="match status" value="1"/>
</dbReference>
<evidence type="ECO:0000259" key="8">
    <source>
        <dbReference type="Pfam" id="PF13515"/>
    </source>
</evidence>
<organism evidence="9 10">
    <name type="scientific">Neonectria ditissima</name>
    <dbReference type="NCBI Taxonomy" id="78410"/>
    <lineage>
        <taxon>Eukaryota</taxon>
        <taxon>Fungi</taxon>
        <taxon>Dikarya</taxon>
        <taxon>Ascomycota</taxon>
        <taxon>Pezizomycotina</taxon>
        <taxon>Sordariomycetes</taxon>
        <taxon>Hypocreomycetidae</taxon>
        <taxon>Hypocreales</taxon>
        <taxon>Nectriaceae</taxon>
        <taxon>Neonectria</taxon>
    </lineage>
</organism>
<gene>
    <name evidence="9" type="ORF">AK830_g9092</name>
</gene>
<keyword evidence="10" id="KW-1185">Reference proteome</keyword>
<comment type="caution">
    <text evidence="9">The sequence shown here is derived from an EMBL/GenBank/DDBJ whole genome shotgun (WGS) entry which is preliminary data.</text>
</comment>
<protein>
    <submittedName>
        <fullName evidence="9">Uncharacterized protein</fullName>
    </submittedName>
</protein>
<dbReference type="AlphaFoldDB" id="A0A0P7B9S4"/>
<feature type="region of interest" description="Disordered" evidence="5">
    <location>
        <begin position="1"/>
        <end position="68"/>
    </location>
</feature>
<feature type="domain" description="Integral membrane bound transporter" evidence="8">
    <location>
        <begin position="713"/>
        <end position="837"/>
    </location>
</feature>
<feature type="transmembrane region" description="Helical" evidence="6">
    <location>
        <begin position="282"/>
        <end position="299"/>
    </location>
</feature>
<dbReference type="STRING" id="78410.A0A0P7B9S4"/>
<keyword evidence="3 6" id="KW-1133">Transmembrane helix</keyword>
<name>A0A0P7B9S4_9HYPO</name>
<dbReference type="PANTHER" id="PTHR47804:SF3">
    <property type="entry name" value="PROTEIN BRE4"/>
    <property type="match status" value="1"/>
</dbReference>
<dbReference type="InterPro" id="IPR049453">
    <property type="entry name" value="Memb_transporter_dom"/>
</dbReference>
<evidence type="ECO:0000256" key="1">
    <source>
        <dbReference type="ARBA" id="ARBA00004141"/>
    </source>
</evidence>
<sequence length="1091" mass="121149">MVTGLSRDQDGPQTNQPGSQDPHGEASLQAGRTSATGLMASELQRLDPSRLTSPMVPRSASPPSSSIGGALLVRPALDSRRSSVVSVAQIDQIISDDRINMDTYGVSEMRDGFFDALFLRPSPLAPGEVIERSKAALPREFDKSHPLSPRDFFPRQLHELRSVVRRVTTTRAGIKLLKTVVAFLVSYILCLIPAVQHWLGRYDYIMVVSVILNHPGRTFGSQVDGAIFTIIGTASGLAWGVVGLLLSTSTLTASAGYGGILTMFLALFMASVALIRALYLRLYQAALAAGLAVAFTTLAETSGRDIEFAKLWSYGLPWLLGQAVAFVVNVLVFPNAGNRPLTAALDKSFRTMQEALIIPRPRNRRLRRRLTKTFMDMAMAYRDMRIDITITRFRPIDVRELRNLVQGVVRALLSMNTETLLFDDWDLGDLPIEITVGGPDAGPSVEAPGSSEDSTQSFSEAEDVSRKVANALSSPTKEVLACMAESMKRCHAALMDISGCRSYFGPPEDVSSDIPDIQLKMQTALAALDVAESSLLVSNDIPESYADQSETLELFIFARHARETAASIVKLSAKVHEMQFNSDRMRVNFPTYSFWKSVYSTNAQVRHDRGGATAGIYQATFAEISHMLEAMKTKESHSEPRPSYEAVTRVESMPYTMDMEPSIRGHPASRRDKLGYKIWTILHRMQGFESRYALKVAVLISILSIPAWVSSNSEWWDRYEAWWALCMGWIMMHPRVGGNVQDLVMRAFAAILGAVWSAAAYAAGNGNPFVMAVFAAIYMVPMLFRYTQSSHPRSGLVGCLSFTVISLGLRGNSDASSAALLAMHRGLVFFVSTSTAIVLNSLLWAFGARRELRFALSSMLFFMSVMYRNVVANYVYFDEGEDPTPEDITRSEILESRMRQGFSHVRELLVMTRHELRLRAPFDPLPYSALAGACERFFEYLIAVRQSALFYNPNYIRDNPVAAEKLLSCRRDAVASILGNLYILAGALRSQRKVPRYLPSAAAARKKLLLKAAEVAKEMAENVEYRELERQKTWSDIYSYSYNESLTGCVAQLEDLEKFTKVIVGEKAFEGNFKDVEDSDEEADLLPNEKQ</sequence>
<evidence type="ECO:0000256" key="5">
    <source>
        <dbReference type="SAM" id="MobiDB-lite"/>
    </source>
</evidence>
<evidence type="ECO:0000256" key="3">
    <source>
        <dbReference type="ARBA" id="ARBA00022989"/>
    </source>
</evidence>
<feature type="transmembrane region" description="Helical" evidence="6">
    <location>
        <begin position="176"/>
        <end position="195"/>
    </location>
</feature>
<dbReference type="PANTHER" id="PTHR47804">
    <property type="entry name" value="60S RIBOSOMAL PROTEIN L19"/>
    <property type="match status" value="1"/>
</dbReference>
<proteinExistence type="predicted"/>
<comment type="subcellular location">
    <subcellularLocation>
        <location evidence="1">Membrane</location>
        <topology evidence="1">Multi-pass membrane protein</topology>
    </subcellularLocation>
</comment>
<evidence type="ECO:0000259" key="7">
    <source>
        <dbReference type="Pfam" id="PF10337"/>
    </source>
</evidence>
<dbReference type="GO" id="GO:0016020">
    <property type="term" value="C:membrane"/>
    <property type="evidence" value="ECO:0007669"/>
    <property type="project" value="UniProtKB-SubCell"/>
</dbReference>
<evidence type="ECO:0000313" key="9">
    <source>
        <dbReference type="EMBL" id="KPM37470.1"/>
    </source>
</evidence>
<feature type="region of interest" description="Disordered" evidence="5">
    <location>
        <begin position="438"/>
        <end position="460"/>
    </location>
</feature>
<dbReference type="InterPro" id="IPR052430">
    <property type="entry name" value="IVT-Associated"/>
</dbReference>
<dbReference type="EMBL" id="LKCW01000164">
    <property type="protein sequence ID" value="KPM37470.1"/>
    <property type="molecule type" value="Genomic_DNA"/>
</dbReference>
<feature type="transmembrane region" description="Helical" evidence="6">
    <location>
        <begin position="311"/>
        <end position="333"/>
    </location>
</feature>
<keyword evidence="2 6" id="KW-0812">Transmembrane</keyword>
<evidence type="ECO:0000256" key="6">
    <source>
        <dbReference type="SAM" id="Phobius"/>
    </source>
</evidence>
<dbReference type="OrthoDB" id="1924968at2759"/>
<evidence type="ECO:0000256" key="4">
    <source>
        <dbReference type="ARBA" id="ARBA00023136"/>
    </source>
</evidence>
<keyword evidence="4 6" id="KW-0472">Membrane</keyword>
<accession>A0A0P7B9S4</accession>
<dbReference type="Pfam" id="PF10337">
    <property type="entry name" value="ArAE_2_N"/>
    <property type="match status" value="1"/>
</dbReference>
<evidence type="ECO:0000313" key="10">
    <source>
        <dbReference type="Proteomes" id="UP000050424"/>
    </source>
</evidence>
<dbReference type="InterPro" id="IPR018823">
    <property type="entry name" value="ArAE_2_N"/>
</dbReference>
<feature type="transmembrane region" description="Helical" evidence="6">
    <location>
        <begin position="226"/>
        <end position="248"/>
    </location>
</feature>
<dbReference type="PRINTS" id="PR02047">
    <property type="entry name" value="BREFELDNASP4"/>
</dbReference>
<feature type="transmembrane region" description="Helical" evidence="6">
    <location>
        <begin position="254"/>
        <end position="275"/>
    </location>
</feature>